<comment type="caution">
    <text evidence="2">The sequence shown here is derived from an EMBL/GenBank/DDBJ whole genome shotgun (WGS) entry which is preliminary data.</text>
</comment>
<organism evidence="2">
    <name type="scientific">Mycobacterium xenopi 4042</name>
    <dbReference type="NCBI Taxonomy" id="1299334"/>
    <lineage>
        <taxon>Bacteria</taxon>
        <taxon>Bacillati</taxon>
        <taxon>Actinomycetota</taxon>
        <taxon>Actinomycetes</taxon>
        <taxon>Mycobacteriales</taxon>
        <taxon>Mycobacteriaceae</taxon>
        <taxon>Mycobacterium</taxon>
    </lineage>
</organism>
<name>X8CM92_MYCXE</name>
<accession>X8CM92</accession>
<feature type="compositionally biased region" description="Basic residues" evidence="1">
    <location>
        <begin position="1"/>
        <end position="12"/>
    </location>
</feature>
<protein>
    <submittedName>
        <fullName evidence="2">Uncharacterized protein</fullName>
    </submittedName>
</protein>
<evidence type="ECO:0000313" key="2">
    <source>
        <dbReference type="EMBL" id="EUA56350.1"/>
    </source>
</evidence>
<evidence type="ECO:0000256" key="1">
    <source>
        <dbReference type="SAM" id="MobiDB-lite"/>
    </source>
</evidence>
<dbReference type="EMBL" id="JAOB01000031">
    <property type="protein sequence ID" value="EUA56350.1"/>
    <property type="molecule type" value="Genomic_DNA"/>
</dbReference>
<sequence length="38" mass="4046">MRREARGRRKRPLSGAAGSGSIKCSDELRLLCSSAGLV</sequence>
<feature type="region of interest" description="Disordered" evidence="1">
    <location>
        <begin position="1"/>
        <end position="21"/>
    </location>
</feature>
<gene>
    <name evidence="2" type="ORF">I553_3318</name>
</gene>
<dbReference type="AlphaFoldDB" id="X8CM92"/>
<proteinExistence type="predicted"/>
<reference evidence="2" key="1">
    <citation type="submission" date="2014-01" db="EMBL/GenBank/DDBJ databases">
        <authorList>
            <person name="Brown-Elliot B."/>
            <person name="Wallace R."/>
            <person name="Lenaerts A."/>
            <person name="Ordway D."/>
            <person name="DeGroote M.A."/>
            <person name="Parker T."/>
            <person name="Sizemore C."/>
            <person name="Tallon L.J."/>
            <person name="Sadzewicz L.K."/>
            <person name="Sengamalay N."/>
            <person name="Fraser C.M."/>
            <person name="Hine E."/>
            <person name="Shefchek K.A."/>
            <person name="Das S.P."/>
            <person name="Tettelin H."/>
        </authorList>
    </citation>
    <scope>NUCLEOTIDE SEQUENCE [LARGE SCALE GENOMIC DNA]</scope>
    <source>
        <strain evidence="2">4042</strain>
    </source>
</reference>